<reference evidence="2" key="3">
    <citation type="submission" date="2016-11" db="EMBL/GenBank/DDBJ databases">
        <authorList>
            <person name="Jaros S."/>
            <person name="Januszkiewicz K."/>
            <person name="Wedrychowicz H."/>
        </authorList>
    </citation>
    <scope>NUCLEOTIDE SEQUENCE [LARGE SCALE GENOMIC DNA]</scope>
    <source>
        <strain evidence="2">DSM 27989</strain>
    </source>
</reference>
<reference evidence="1" key="5">
    <citation type="submission" date="2024-05" db="EMBL/GenBank/DDBJ databases">
        <authorList>
            <person name="Sun Q."/>
            <person name="Zhou Y."/>
        </authorList>
    </citation>
    <scope>NUCLEOTIDE SEQUENCE</scope>
    <source>
        <strain evidence="1">CGMCC 1.12707</strain>
    </source>
</reference>
<name>A0A1M6XED1_9FLAO</name>
<protein>
    <recommendedName>
        <fullName evidence="5">HEPN domain-containing protein</fullName>
    </recommendedName>
</protein>
<sequence length="98" mass="12061">MKIDVLDLDWKKRQLMLEIENEKSLYLQSLIARVLFDIIQNKKIPYFERLTEIYLHVNDLKEPNNPNYFRLDYPENLDILKEYYKEVIKIIDEIIEKQ</sequence>
<dbReference type="STRING" id="1434701.SAMN05443634_105217"/>
<reference evidence="4" key="4">
    <citation type="journal article" date="2019" name="Int. J. Syst. Evol. Microbiol.">
        <title>The Global Catalogue of Microorganisms (GCM) 10K type strain sequencing project: providing services to taxonomists for standard genome sequencing and annotation.</title>
        <authorList>
            <consortium name="The Broad Institute Genomics Platform"/>
            <consortium name="The Broad Institute Genome Sequencing Center for Infectious Disease"/>
            <person name="Wu L."/>
            <person name="Ma J."/>
        </authorList>
    </citation>
    <scope>NUCLEOTIDE SEQUENCE [LARGE SCALE GENOMIC DNA]</scope>
    <source>
        <strain evidence="4">CGMCC 1.12707</strain>
    </source>
</reference>
<reference evidence="3" key="2">
    <citation type="submission" date="2016-11" db="EMBL/GenBank/DDBJ databases">
        <authorList>
            <person name="Varghese N."/>
            <person name="Submissions S."/>
        </authorList>
    </citation>
    <scope>NUCLEOTIDE SEQUENCE [LARGE SCALE GENOMIC DNA]</scope>
    <source>
        <strain evidence="3">DSM 27989</strain>
    </source>
</reference>
<reference evidence="1" key="1">
    <citation type="journal article" date="2014" name="Int. J. Syst. Evol. Microbiol.">
        <title>Complete genome of a new Firmicutes species belonging to the dominant human colonic microbiota ('Ruminococcus bicirculans') reveals two chromosomes and a selective capacity to utilize plant glucans.</title>
        <authorList>
            <consortium name="NISC Comparative Sequencing Program"/>
            <person name="Wegmann U."/>
            <person name="Louis P."/>
            <person name="Goesmann A."/>
            <person name="Henrissat B."/>
            <person name="Duncan S.H."/>
            <person name="Flint H.J."/>
        </authorList>
    </citation>
    <scope>NUCLEOTIDE SEQUENCE</scope>
    <source>
        <strain evidence="1">CGMCC 1.12707</strain>
    </source>
</reference>
<dbReference type="Proteomes" id="UP000650994">
    <property type="component" value="Unassembled WGS sequence"/>
</dbReference>
<organism evidence="2 3">
    <name type="scientific">Chishuiella changwenlii</name>
    <dbReference type="NCBI Taxonomy" id="1434701"/>
    <lineage>
        <taxon>Bacteria</taxon>
        <taxon>Pseudomonadati</taxon>
        <taxon>Bacteroidota</taxon>
        <taxon>Flavobacteriia</taxon>
        <taxon>Flavobacteriales</taxon>
        <taxon>Weeksellaceae</taxon>
        <taxon>Chishuiella</taxon>
    </lineage>
</organism>
<dbReference type="Proteomes" id="UP000184120">
    <property type="component" value="Unassembled WGS sequence"/>
</dbReference>
<evidence type="ECO:0000313" key="1">
    <source>
        <dbReference type="EMBL" id="GGF00538.1"/>
    </source>
</evidence>
<evidence type="ECO:0000313" key="2">
    <source>
        <dbReference type="EMBL" id="SHL04263.1"/>
    </source>
</evidence>
<evidence type="ECO:0008006" key="5">
    <source>
        <dbReference type="Google" id="ProtNLM"/>
    </source>
</evidence>
<dbReference type="RefSeq" id="WP_072931293.1">
    <property type="nucleotide sequence ID" value="NZ_BMFL01000011.1"/>
</dbReference>
<dbReference type="EMBL" id="BMFL01000011">
    <property type="protein sequence ID" value="GGF00538.1"/>
    <property type="molecule type" value="Genomic_DNA"/>
</dbReference>
<evidence type="ECO:0000313" key="4">
    <source>
        <dbReference type="Proteomes" id="UP000650994"/>
    </source>
</evidence>
<proteinExistence type="predicted"/>
<dbReference type="AlphaFoldDB" id="A0A1M6XED1"/>
<dbReference type="EMBL" id="FRBH01000005">
    <property type="protein sequence ID" value="SHL04263.1"/>
    <property type="molecule type" value="Genomic_DNA"/>
</dbReference>
<evidence type="ECO:0000313" key="3">
    <source>
        <dbReference type="Proteomes" id="UP000184120"/>
    </source>
</evidence>
<keyword evidence="4" id="KW-1185">Reference proteome</keyword>
<gene>
    <name evidence="1" type="ORF">GCM10010984_17690</name>
    <name evidence="2" type="ORF">SAMN05443634_105217</name>
</gene>
<accession>A0A1M6XED1</accession>